<evidence type="ECO:0000313" key="2">
    <source>
        <dbReference type="Proteomes" id="UP000705283"/>
    </source>
</evidence>
<evidence type="ECO:0000313" key="1">
    <source>
        <dbReference type="EMBL" id="MBF6635583.1"/>
    </source>
</evidence>
<name>A0AA40WYT6_9GAMM</name>
<gene>
    <name evidence="1" type="ORF">ITX54_02745</name>
</gene>
<comment type="caution">
    <text evidence="1">The sequence shown here is derived from an EMBL/GenBank/DDBJ whole genome shotgun (WGS) entry which is preliminary data.</text>
</comment>
<protein>
    <submittedName>
        <fullName evidence="1">Uncharacterized protein</fullName>
    </submittedName>
</protein>
<dbReference type="EMBL" id="JADMKS010000001">
    <property type="protein sequence ID" value="MBF6635583.1"/>
    <property type="molecule type" value="Genomic_DNA"/>
</dbReference>
<reference evidence="1" key="1">
    <citation type="submission" date="2020-11" db="EMBL/GenBank/DDBJ databases">
        <authorList>
            <person name="Lee S.D."/>
        </authorList>
    </citation>
    <scope>NUCLEOTIDE SEQUENCE</scope>
    <source>
        <strain evidence="1">SAP-2</strain>
    </source>
</reference>
<reference evidence="1" key="2">
    <citation type="submission" date="2022-09" db="EMBL/GenBank/DDBJ databases">
        <title>Rouxiella aceris sp. nov., isolated from tree sap and emended description of the genus Rhouxiella.</title>
        <authorList>
            <person name="Kim I.S."/>
        </authorList>
    </citation>
    <scope>NUCLEOTIDE SEQUENCE</scope>
    <source>
        <strain evidence="1">SAP-2</strain>
    </source>
</reference>
<dbReference type="RefSeq" id="WP_152200267.1">
    <property type="nucleotide sequence ID" value="NZ_JADMKS010000001.1"/>
</dbReference>
<proteinExistence type="predicted"/>
<dbReference type="AlphaFoldDB" id="A0AA40WYT6"/>
<accession>A0AA40WYT6</accession>
<sequence>MEQLAKMPFKEFSIDWRTKAKISSNNAARFFNMNPLQEIHGEEVGRTNREMILFRANRIAIKNGDKKPFRENDADKNYVDFTEEQRVLIIDALNEISHFGRNLPAFIPIADCRINI</sequence>
<dbReference type="Proteomes" id="UP000705283">
    <property type="component" value="Unassembled WGS sequence"/>
</dbReference>
<organism evidence="1 2">
    <name type="scientific">Rouxiella silvae</name>
    <dbReference type="NCBI Taxonomy" id="1646373"/>
    <lineage>
        <taxon>Bacteria</taxon>
        <taxon>Pseudomonadati</taxon>
        <taxon>Pseudomonadota</taxon>
        <taxon>Gammaproteobacteria</taxon>
        <taxon>Enterobacterales</taxon>
        <taxon>Yersiniaceae</taxon>
        <taxon>Rouxiella</taxon>
    </lineage>
</organism>